<feature type="chain" id="PRO_5004370150" description="LPXTG-domain-containing protein cell wall anchor domain" evidence="2">
    <location>
        <begin position="28"/>
        <end position="110"/>
    </location>
</feature>
<feature type="transmembrane region" description="Helical" evidence="1">
    <location>
        <begin position="78"/>
        <end position="96"/>
    </location>
</feature>
<keyword evidence="1" id="KW-1133">Transmembrane helix</keyword>
<keyword evidence="4" id="KW-1185">Reference proteome</keyword>
<evidence type="ECO:0000256" key="2">
    <source>
        <dbReference type="SAM" id="SignalP"/>
    </source>
</evidence>
<dbReference type="RefSeq" id="WP_010767097.1">
    <property type="nucleotide sequence ID" value="NZ_ASWE01000004.1"/>
</dbReference>
<name>R3WM03_9ENTE</name>
<evidence type="ECO:0000313" key="3">
    <source>
        <dbReference type="EMBL" id="EOL48871.1"/>
    </source>
</evidence>
<evidence type="ECO:0000313" key="4">
    <source>
        <dbReference type="Proteomes" id="UP000013785"/>
    </source>
</evidence>
<organism evidence="3 4">
    <name type="scientific">Enterococcus phoeniculicola ATCC BAA-412</name>
    <dbReference type="NCBI Taxonomy" id="1158610"/>
    <lineage>
        <taxon>Bacteria</taxon>
        <taxon>Bacillati</taxon>
        <taxon>Bacillota</taxon>
        <taxon>Bacilli</taxon>
        <taxon>Lactobacillales</taxon>
        <taxon>Enterococcaceae</taxon>
        <taxon>Enterococcus</taxon>
    </lineage>
</organism>
<dbReference type="OrthoDB" id="9946554at2"/>
<dbReference type="STRING" id="154621.RV11_GL000826"/>
<reference evidence="3 4" key="1">
    <citation type="submission" date="2013-02" db="EMBL/GenBank/DDBJ databases">
        <title>The Genome Sequence of Enterococcus phoeniculicola BAA-412.</title>
        <authorList>
            <consortium name="The Broad Institute Genome Sequencing Platform"/>
            <consortium name="The Broad Institute Genome Sequencing Center for Infectious Disease"/>
            <person name="Earl A.M."/>
            <person name="Gilmore M.S."/>
            <person name="Lebreton F."/>
            <person name="Walker B."/>
            <person name="Young S.K."/>
            <person name="Zeng Q."/>
            <person name="Gargeya S."/>
            <person name="Fitzgerald M."/>
            <person name="Haas B."/>
            <person name="Abouelleil A."/>
            <person name="Alvarado L."/>
            <person name="Arachchi H.M."/>
            <person name="Berlin A.M."/>
            <person name="Chapman S.B."/>
            <person name="Dewar J."/>
            <person name="Goldberg J."/>
            <person name="Griggs A."/>
            <person name="Gujja S."/>
            <person name="Hansen M."/>
            <person name="Howarth C."/>
            <person name="Imamovic A."/>
            <person name="Larimer J."/>
            <person name="McCowan C."/>
            <person name="Murphy C."/>
            <person name="Neiman D."/>
            <person name="Pearson M."/>
            <person name="Priest M."/>
            <person name="Roberts A."/>
            <person name="Saif S."/>
            <person name="Shea T."/>
            <person name="Sisk P."/>
            <person name="Sykes S."/>
            <person name="Wortman J."/>
            <person name="Nusbaum C."/>
            <person name="Birren B."/>
        </authorList>
    </citation>
    <scope>NUCLEOTIDE SEQUENCE [LARGE SCALE GENOMIC DNA]</scope>
    <source>
        <strain evidence="3 4">ATCC BAA-412</strain>
    </source>
</reference>
<sequence length="110" mass="11945">MKKKASSILVIVLCSFSTLLFTNFSYASEKDGGSVKSQGTITFVEGSKKPGVVTPGEKPAAKTPGKTFPKTGELVTKSLWISGVILLFIGCYFIIFKRKSQEENDEETNS</sequence>
<feature type="signal peptide" evidence="2">
    <location>
        <begin position="1"/>
        <end position="27"/>
    </location>
</feature>
<accession>R3WM03</accession>
<proteinExistence type="predicted"/>
<keyword evidence="2" id="KW-0732">Signal</keyword>
<dbReference type="EMBL" id="AJAT01000007">
    <property type="protein sequence ID" value="EOL48871.1"/>
    <property type="molecule type" value="Genomic_DNA"/>
</dbReference>
<protein>
    <recommendedName>
        <fullName evidence="5">LPXTG-domain-containing protein cell wall anchor domain</fullName>
    </recommendedName>
</protein>
<dbReference type="AlphaFoldDB" id="R3WM03"/>
<keyword evidence="1" id="KW-0812">Transmembrane</keyword>
<gene>
    <name evidence="3" type="ORF">UC3_00422</name>
</gene>
<dbReference type="HOGENOM" id="CLU_168154_0_0_9"/>
<dbReference type="PATRIC" id="fig|1158610.3.peg.398"/>
<evidence type="ECO:0000256" key="1">
    <source>
        <dbReference type="SAM" id="Phobius"/>
    </source>
</evidence>
<evidence type="ECO:0008006" key="5">
    <source>
        <dbReference type="Google" id="ProtNLM"/>
    </source>
</evidence>
<dbReference type="Proteomes" id="UP000013785">
    <property type="component" value="Unassembled WGS sequence"/>
</dbReference>
<comment type="caution">
    <text evidence="3">The sequence shown here is derived from an EMBL/GenBank/DDBJ whole genome shotgun (WGS) entry which is preliminary data.</text>
</comment>
<keyword evidence="1" id="KW-0472">Membrane</keyword>